<evidence type="ECO:0000313" key="3">
    <source>
        <dbReference type="Proteomes" id="UP000499080"/>
    </source>
</evidence>
<dbReference type="EMBL" id="BGPR01004094">
    <property type="protein sequence ID" value="GBM95826.1"/>
    <property type="molecule type" value="Genomic_DNA"/>
</dbReference>
<reference evidence="2 3" key="1">
    <citation type="journal article" date="2019" name="Sci. Rep.">
        <title>Orb-weaving spider Araneus ventricosus genome elucidates the spidroin gene catalogue.</title>
        <authorList>
            <person name="Kono N."/>
            <person name="Nakamura H."/>
            <person name="Ohtoshi R."/>
            <person name="Moran D.A.P."/>
            <person name="Shinohara A."/>
            <person name="Yoshida Y."/>
            <person name="Fujiwara M."/>
            <person name="Mori M."/>
            <person name="Tomita M."/>
            <person name="Arakawa K."/>
        </authorList>
    </citation>
    <scope>NUCLEOTIDE SEQUENCE [LARGE SCALE GENOMIC DNA]</scope>
</reference>
<evidence type="ECO:0000313" key="2">
    <source>
        <dbReference type="EMBL" id="GBM95826.1"/>
    </source>
</evidence>
<organism evidence="2 3">
    <name type="scientific">Araneus ventricosus</name>
    <name type="common">Orbweaver spider</name>
    <name type="synonym">Epeira ventricosa</name>
    <dbReference type="NCBI Taxonomy" id="182803"/>
    <lineage>
        <taxon>Eukaryota</taxon>
        <taxon>Metazoa</taxon>
        <taxon>Ecdysozoa</taxon>
        <taxon>Arthropoda</taxon>
        <taxon>Chelicerata</taxon>
        <taxon>Arachnida</taxon>
        <taxon>Araneae</taxon>
        <taxon>Araneomorphae</taxon>
        <taxon>Entelegynae</taxon>
        <taxon>Araneoidea</taxon>
        <taxon>Araneidae</taxon>
        <taxon>Araneus</taxon>
    </lineage>
</organism>
<keyword evidence="1" id="KW-0812">Transmembrane</keyword>
<keyword evidence="3" id="KW-1185">Reference proteome</keyword>
<feature type="transmembrane region" description="Helical" evidence="1">
    <location>
        <begin position="89"/>
        <end position="116"/>
    </location>
</feature>
<accession>A0A4Y2K2T1</accession>
<name>A0A4Y2K2T1_ARAVE</name>
<protein>
    <submittedName>
        <fullName evidence="2">Uncharacterized protein</fullName>
    </submittedName>
</protein>
<gene>
    <name evidence="2" type="ORF">AVEN_242832_1</name>
</gene>
<keyword evidence="1" id="KW-0472">Membrane</keyword>
<keyword evidence="1" id="KW-1133">Transmembrane helix</keyword>
<dbReference type="AlphaFoldDB" id="A0A4Y2K2T1"/>
<evidence type="ECO:0000256" key="1">
    <source>
        <dbReference type="SAM" id="Phobius"/>
    </source>
</evidence>
<dbReference type="Proteomes" id="UP000499080">
    <property type="component" value="Unassembled WGS sequence"/>
</dbReference>
<sequence length="161" mass="18233">MRRMYENQLSNSTLLIDFFIASSFCTQNIFGASLGAEPFPVVQSDSDEESMRRLSLEQRQDITWIGGTILDQVVKHHDSPNDRRTQERCLVLTAQGLRCVVIALWVFGSIVVVWLVDGCSGWHLSMQPEDVSPGKVSGLAMRCREYNRKGGFPLLQRQDLK</sequence>
<proteinExistence type="predicted"/>
<comment type="caution">
    <text evidence="2">The sequence shown here is derived from an EMBL/GenBank/DDBJ whole genome shotgun (WGS) entry which is preliminary data.</text>
</comment>